<gene>
    <name evidence="1" type="ORF">HPB49_006484</name>
</gene>
<proteinExistence type="predicted"/>
<protein>
    <submittedName>
        <fullName evidence="1">Uncharacterized protein</fullName>
    </submittedName>
</protein>
<comment type="caution">
    <text evidence="1">The sequence shown here is derived from an EMBL/GenBank/DDBJ whole genome shotgun (WGS) entry which is preliminary data.</text>
</comment>
<sequence>MGAFRQMVLTKAFLPASIVLVVLGASSTGQVLAASVRARPASVTGGACGQPSVEPQLEFEDRIVGGQPAVPGSWPWHAALHKHGTGHACGGALITDRHVITAAHCVWTHQPGQQYVKVHLGGHYRDVRQGNEIWEEVEEICAHSSFKYHRKTSLRGDIAILKLKNKINFTSVVHPVCLPVSYEELGDGSHLYVTGWGHTGLGKSEAAELKQTLTKSMSTEACRDHSGRNVPPTILCGGHDYGSSCDGDSGGPVVHRSNGTWKLHGIVVGGPQECGEEDEPLYFAKVSHYVRNFIDIYVDAKTSRKTLRKICNFL</sequence>
<organism evidence="1 2">
    <name type="scientific">Dermacentor silvarum</name>
    <name type="common">Tick</name>
    <dbReference type="NCBI Taxonomy" id="543639"/>
    <lineage>
        <taxon>Eukaryota</taxon>
        <taxon>Metazoa</taxon>
        <taxon>Ecdysozoa</taxon>
        <taxon>Arthropoda</taxon>
        <taxon>Chelicerata</taxon>
        <taxon>Arachnida</taxon>
        <taxon>Acari</taxon>
        <taxon>Parasitiformes</taxon>
        <taxon>Ixodida</taxon>
        <taxon>Ixodoidea</taxon>
        <taxon>Ixodidae</taxon>
        <taxon>Rhipicephalinae</taxon>
        <taxon>Dermacentor</taxon>
    </lineage>
</organism>
<evidence type="ECO:0000313" key="1">
    <source>
        <dbReference type="EMBL" id="KAH7958915.1"/>
    </source>
</evidence>
<keyword evidence="2" id="KW-1185">Reference proteome</keyword>
<dbReference type="EMBL" id="CM023472">
    <property type="protein sequence ID" value="KAH7958915.1"/>
    <property type="molecule type" value="Genomic_DNA"/>
</dbReference>
<accession>A0ACB8D3A2</accession>
<dbReference type="Proteomes" id="UP000821865">
    <property type="component" value="Chromosome 3"/>
</dbReference>
<name>A0ACB8D3A2_DERSI</name>
<evidence type="ECO:0000313" key="2">
    <source>
        <dbReference type="Proteomes" id="UP000821865"/>
    </source>
</evidence>
<reference evidence="1" key="1">
    <citation type="submission" date="2020-05" db="EMBL/GenBank/DDBJ databases">
        <title>Large-scale comparative analyses of tick genomes elucidate their genetic diversity and vector capacities.</title>
        <authorList>
            <person name="Jia N."/>
            <person name="Wang J."/>
            <person name="Shi W."/>
            <person name="Du L."/>
            <person name="Sun Y."/>
            <person name="Zhan W."/>
            <person name="Jiang J."/>
            <person name="Wang Q."/>
            <person name="Zhang B."/>
            <person name="Ji P."/>
            <person name="Sakyi L.B."/>
            <person name="Cui X."/>
            <person name="Yuan T."/>
            <person name="Jiang B."/>
            <person name="Yang W."/>
            <person name="Lam T.T.-Y."/>
            <person name="Chang Q."/>
            <person name="Ding S."/>
            <person name="Wang X."/>
            <person name="Zhu J."/>
            <person name="Ruan X."/>
            <person name="Zhao L."/>
            <person name="Wei J."/>
            <person name="Que T."/>
            <person name="Du C."/>
            <person name="Cheng J."/>
            <person name="Dai P."/>
            <person name="Han X."/>
            <person name="Huang E."/>
            <person name="Gao Y."/>
            <person name="Liu J."/>
            <person name="Shao H."/>
            <person name="Ye R."/>
            <person name="Li L."/>
            <person name="Wei W."/>
            <person name="Wang X."/>
            <person name="Wang C."/>
            <person name="Yang T."/>
            <person name="Huo Q."/>
            <person name="Li W."/>
            <person name="Guo W."/>
            <person name="Chen H."/>
            <person name="Zhou L."/>
            <person name="Ni X."/>
            <person name="Tian J."/>
            <person name="Zhou Y."/>
            <person name="Sheng Y."/>
            <person name="Liu T."/>
            <person name="Pan Y."/>
            <person name="Xia L."/>
            <person name="Li J."/>
            <person name="Zhao F."/>
            <person name="Cao W."/>
        </authorList>
    </citation>
    <scope>NUCLEOTIDE SEQUENCE</scope>
    <source>
        <strain evidence="1">Dsil-2018</strain>
    </source>
</reference>